<dbReference type="SUPFAM" id="SSF54001">
    <property type="entry name" value="Cysteine proteinases"/>
    <property type="match status" value="1"/>
</dbReference>
<dbReference type="Gene3D" id="3.40.395.10">
    <property type="entry name" value="Adenoviral Proteinase, Chain A"/>
    <property type="match status" value="1"/>
</dbReference>
<dbReference type="Pfam" id="PF02902">
    <property type="entry name" value="Peptidase_C48"/>
    <property type="match status" value="1"/>
</dbReference>
<keyword evidence="2" id="KW-0378">Hydrolase</keyword>
<dbReference type="InterPro" id="IPR038765">
    <property type="entry name" value="Papain-like_cys_pep_sf"/>
</dbReference>
<keyword evidence="1" id="KW-0645">Protease</keyword>
<evidence type="ECO:0000313" key="4">
    <source>
        <dbReference type="EMBL" id="QHT99589.1"/>
    </source>
</evidence>
<dbReference type="InterPro" id="IPR003653">
    <property type="entry name" value="Peptidase_C48_C"/>
</dbReference>
<evidence type="ECO:0000256" key="1">
    <source>
        <dbReference type="ARBA" id="ARBA00022670"/>
    </source>
</evidence>
<reference evidence="4" key="1">
    <citation type="journal article" date="2020" name="Nature">
        <title>Giant virus diversity and host interactions through global metagenomics.</title>
        <authorList>
            <person name="Schulz F."/>
            <person name="Roux S."/>
            <person name="Paez-Espino D."/>
            <person name="Jungbluth S."/>
            <person name="Walsh D.A."/>
            <person name="Denef V.J."/>
            <person name="McMahon K.D."/>
            <person name="Konstantinidis K.T."/>
            <person name="Eloe-Fadrosh E.A."/>
            <person name="Kyrpides N.C."/>
            <person name="Woyke T."/>
        </authorList>
    </citation>
    <scope>NUCLEOTIDE SEQUENCE</scope>
    <source>
        <strain evidence="4">GVMAG-M-3300025727-45</strain>
    </source>
</reference>
<proteinExistence type="predicted"/>
<name>A0A6C0J408_9ZZZZ</name>
<sequence>MSNLTFNELMNDYKPSMRHRGGQTSNISVPLSHFVKNACSIDAYKNIGTGSRSCFTLEQLKRIASSYNKKYPNNKIIYNSSTRKDDLWNAIQQKLSNKCNDTEWCWLDQTFLKTDKDNHNLEKQFKPRGPKKINDWLSTSDIDDAMKLYEQFFPSFRFFGPVPIDFHGLNTELLELKIARLYKEGKHYIGIIFNLDPHYKSGSHWVAMYVDIPKGGIYYYDSYAVCDLPKEIKKLKNSLIKNMTEFHKSIGSDVKVHYDCNTYRHQYKNSECGVFSMYFILEMLRGRTFKSVTSNIIIDDEIRQMRQVYFRPKYN</sequence>
<feature type="domain" description="Ubiquitin-like protease family profile" evidence="3">
    <location>
        <begin position="111"/>
        <end position="283"/>
    </location>
</feature>
<dbReference type="AlphaFoldDB" id="A0A6C0J408"/>
<dbReference type="EMBL" id="MN740311">
    <property type="protein sequence ID" value="QHT99589.1"/>
    <property type="molecule type" value="Genomic_DNA"/>
</dbReference>
<dbReference type="GO" id="GO:0008234">
    <property type="term" value="F:cysteine-type peptidase activity"/>
    <property type="evidence" value="ECO:0007669"/>
    <property type="project" value="InterPro"/>
</dbReference>
<dbReference type="GO" id="GO:0006508">
    <property type="term" value="P:proteolysis"/>
    <property type="evidence" value="ECO:0007669"/>
    <property type="project" value="UniProtKB-KW"/>
</dbReference>
<organism evidence="4">
    <name type="scientific">viral metagenome</name>
    <dbReference type="NCBI Taxonomy" id="1070528"/>
    <lineage>
        <taxon>unclassified sequences</taxon>
        <taxon>metagenomes</taxon>
        <taxon>organismal metagenomes</taxon>
    </lineage>
</organism>
<protein>
    <recommendedName>
        <fullName evidence="3">Ubiquitin-like protease family profile domain-containing protein</fullName>
    </recommendedName>
</protein>
<evidence type="ECO:0000256" key="2">
    <source>
        <dbReference type="ARBA" id="ARBA00022801"/>
    </source>
</evidence>
<dbReference type="PROSITE" id="PS50600">
    <property type="entry name" value="ULP_PROTEASE"/>
    <property type="match status" value="1"/>
</dbReference>
<evidence type="ECO:0000259" key="3">
    <source>
        <dbReference type="PROSITE" id="PS50600"/>
    </source>
</evidence>
<accession>A0A6C0J408</accession>